<sequence length="130" mass="14234">MQRLKSILLLSMLSSFTLASLHCLPSEGDGDPQGRCTGDPRTPDAGTDILCYKTTPCRGSDSHGVGPPCYVYTYPSGAKVGVCPDWPGPREPDHGHPPPAAPRKAGNGRRSPTEEEKWIKWMDMQMMQEH</sequence>
<feature type="region of interest" description="Disordered" evidence="1">
    <location>
        <begin position="26"/>
        <end position="45"/>
    </location>
</feature>
<keyword evidence="2" id="KW-0732">Signal</keyword>
<name>A0A1Y6L6H1_ZYMTR</name>
<dbReference type="Proteomes" id="UP000215453">
    <property type="component" value="Chromosome 1"/>
</dbReference>
<proteinExistence type="predicted"/>
<feature type="signal peptide" evidence="2">
    <location>
        <begin position="1"/>
        <end position="19"/>
    </location>
</feature>
<evidence type="ECO:0000256" key="1">
    <source>
        <dbReference type="SAM" id="MobiDB-lite"/>
    </source>
</evidence>
<accession>A0A1Y6L6H1</accession>
<dbReference type="EMBL" id="LT882676">
    <property type="protein sequence ID" value="SMY20134.1"/>
    <property type="molecule type" value="Genomic_DNA"/>
</dbReference>
<dbReference type="AlphaFoldDB" id="A0A1Y6L6H1"/>
<feature type="chain" id="PRO_5013255380" description="Secreted protein" evidence="2">
    <location>
        <begin position="20"/>
        <end position="130"/>
    </location>
</feature>
<evidence type="ECO:0000313" key="4">
    <source>
        <dbReference type="Proteomes" id="UP000215453"/>
    </source>
</evidence>
<gene>
    <name evidence="3" type="ORF">ZT1A5_G1569</name>
</gene>
<feature type="region of interest" description="Disordered" evidence="1">
    <location>
        <begin position="84"/>
        <end position="116"/>
    </location>
</feature>
<evidence type="ECO:0008006" key="5">
    <source>
        <dbReference type="Google" id="ProtNLM"/>
    </source>
</evidence>
<protein>
    <recommendedName>
        <fullName evidence="5">Secreted protein</fullName>
    </recommendedName>
</protein>
<reference evidence="3 4" key="1">
    <citation type="submission" date="2016-10" db="EMBL/GenBank/DDBJ databases">
        <authorList>
            <person name="Varghese N."/>
        </authorList>
    </citation>
    <scope>NUCLEOTIDE SEQUENCE [LARGE SCALE GENOMIC DNA]</scope>
</reference>
<evidence type="ECO:0000256" key="2">
    <source>
        <dbReference type="SAM" id="SignalP"/>
    </source>
</evidence>
<evidence type="ECO:0000313" key="3">
    <source>
        <dbReference type="EMBL" id="SMY20134.1"/>
    </source>
</evidence>
<organism evidence="3 4">
    <name type="scientific">Zymoseptoria tritici ST99CH_1A5</name>
    <dbReference type="NCBI Taxonomy" id="1276529"/>
    <lineage>
        <taxon>Eukaryota</taxon>
        <taxon>Fungi</taxon>
        <taxon>Dikarya</taxon>
        <taxon>Ascomycota</taxon>
        <taxon>Pezizomycotina</taxon>
        <taxon>Dothideomycetes</taxon>
        <taxon>Dothideomycetidae</taxon>
        <taxon>Mycosphaerellales</taxon>
        <taxon>Mycosphaerellaceae</taxon>
        <taxon>Zymoseptoria</taxon>
    </lineage>
</organism>